<name>A0A4S2H1C4_9PROT</name>
<dbReference type="SUPFAM" id="SSF52540">
    <property type="entry name" value="P-loop containing nucleoside triphosphate hydrolases"/>
    <property type="match status" value="1"/>
</dbReference>
<evidence type="ECO:0000313" key="4">
    <source>
        <dbReference type="Proteomes" id="UP000308054"/>
    </source>
</evidence>
<dbReference type="Gene3D" id="3.40.50.300">
    <property type="entry name" value="P-loop containing nucleotide triphosphate hydrolases"/>
    <property type="match status" value="1"/>
</dbReference>
<keyword evidence="3" id="KW-0132">Cell division</keyword>
<protein>
    <submittedName>
        <fullName evidence="3">Cell division protein ZapE</fullName>
    </submittedName>
</protein>
<dbReference type="GO" id="GO:0005524">
    <property type="term" value="F:ATP binding"/>
    <property type="evidence" value="ECO:0007669"/>
    <property type="project" value="UniProtKB-KW"/>
</dbReference>
<keyword evidence="3" id="KW-0131">Cell cycle</keyword>
<evidence type="ECO:0000256" key="2">
    <source>
        <dbReference type="ARBA" id="ARBA00022840"/>
    </source>
</evidence>
<evidence type="ECO:0000256" key="1">
    <source>
        <dbReference type="ARBA" id="ARBA00022741"/>
    </source>
</evidence>
<dbReference type="PANTHER" id="PTHR12169">
    <property type="entry name" value="ATPASE N2B"/>
    <property type="match status" value="1"/>
</dbReference>
<evidence type="ECO:0000313" key="3">
    <source>
        <dbReference type="EMBL" id="TGY89118.1"/>
    </source>
</evidence>
<dbReference type="RefSeq" id="WP_135995657.1">
    <property type="nucleotide sequence ID" value="NZ_CP071057.1"/>
</dbReference>
<dbReference type="OrthoDB" id="9774491at2"/>
<organism evidence="3 4">
    <name type="scientific">Marinicauda algicola</name>
    <dbReference type="NCBI Taxonomy" id="2029849"/>
    <lineage>
        <taxon>Bacteria</taxon>
        <taxon>Pseudomonadati</taxon>
        <taxon>Pseudomonadota</taxon>
        <taxon>Alphaproteobacteria</taxon>
        <taxon>Maricaulales</taxon>
        <taxon>Maricaulaceae</taxon>
        <taxon>Marinicauda</taxon>
    </lineage>
</organism>
<dbReference type="EMBL" id="SRXW01000002">
    <property type="protein sequence ID" value="TGY89118.1"/>
    <property type="molecule type" value="Genomic_DNA"/>
</dbReference>
<dbReference type="GO" id="GO:0005737">
    <property type="term" value="C:cytoplasm"/>
    <property type="evidence" value="ECO:0007669"/>
    <property type="project" value="TreeGrafter"/>
</dbReference>
<reference evidence="3 4" key="1">
    <citation type="journal article" date="2017" name="Int. J. Syst. Evol. Microbiol.">
        <title>Marinicauda algicola sp. nov., isolated from a marine red alga Rhodosorus marinus.</title>
        <authorList>
            <person name="Jeong S.E."/>
            <person name="Jeon S.H."/>
            <person name="Chun B.H."/>
            <person name="Kim D.W."/>
            <person name="Jeon C.O."/>
        </authorList>
    </citation>
    <scope>NUCLEOTIDE SEQUENCE [LARGE SCALE GENOMIC DNA]</scope>
    <source>
        <strain evidence="3 4">JCM 31718</strain>
    </source>
</reference>
<comment type="caution">
    <text evidence="3">The sequence shown here is derived from an EMBL/GenBank/DDBJ whole genome shotgun (WGS) entry which is preliminary data.</text>
</comment>
<dbReference type="InterPro" id="IPR005654">
    <property type="entry name" value="ATPase_AFG1-like"/>
</dbReference>
<dbReference type="InterPro" id="IPR027417">
    <property type="entry name" value="P-loop_NTPase"/>
</dbReference>
<sequence>MSPAQALEQAIASGKLEADPAQRAVAERLSRLDAEIAPWAKAKRSWLRKAPPAPRGIYLWGGVGTGKSLMMDLFFRAAEIGAKRRVHFHAFMQDIHARLGAERERHERDPLPRVARAVAGEARLLCFDEFQVTNVADAMILGRLFKGLFEEGVVIVATSNRHPDDLYRNGINRQLFLPFIDLIKDRLDVVRLDSGRDYRLERLEAAPVYYAPLDGKAEQAMDAAFERLTMGAEPRSMTLTIQGRQLHVPYEAAGVARFTFQALCERALGAADYLRIAETFHTVMIDAVPRLGPDKRDAAARFVTLIDALYEMKTKLVMSAAAEPDALYPEGDGAFEFRRTASRLMEMRSHDYLAAERTGEAER</sequence>
<keyword evidence="4" id="KW-1185">Reference proteome</keyword>
<keyword evidence="2" id="KW-0067">ATP-binding</keyword>
<proteinExistence type="predicted"/>
<keyword evidence="1" id="KW-0547">Nucleotide-binding</keyword>
<dbReference type="Pfam" id="PF03969">
    <property type="entry name" value="AFG1_ATPase"/>
    <property type="match status" value="1"/>
</dbReference>
<dbReference type="GO" id="GO:0051301">
    <property type="term" value="P:cell division"/>
    <property type="evidence" value="ECO:0007669"/>
    <property type="project" value="UniProtKB-KW"/>
</dbReference>
<dbReference type="AlphaFoldDB" id="A0A4S2H1C4"/>
<dbReference type="NCBIfam" id="NF040713">
    <property type="entry name" value="ZapE"/>
    <property type="match status" value="1"/>
</dbReference>
<dbReference type="Proteomes" id="UP000308054">
    <property type="component" value="Unassembled WGS sequence"/>
</dbReference>
<dbReference type="GO" id="GO:0016887">
    <property type="term" value="F:ATP hydrolysis activity"/>
    <property type="evidence" value="ECO:0007669"/>
    <property type="project" value="InterPro"/>
</dbReference>
<accession>A0A4S2H1C4</accession>
<gene>
    <name evidence="3" type="ORF">E5163_08305</name>
</gene>
<dbReference type="PANTHER" id="PTHR12169:SF6">
    <property type="entry name" value="AFG1-LIKE ATPASE"/>
    <property type="match status" value="1"/>
</dbReference>